<name>A0AB74CQ04_ASPFL</name>
<evidence type="ECO:0008006" key="5">
    <source>
        <dbReference type="Google" id="ProtNLM"/>
    </source>
</evidence>
<sequence>MKTTVFSAFVLTFLFACPGGAVPIGSEDNSGNAGDAGAIAGDEASHWVKRAPPDHPWRFVGDRHQGDGNLPSGTSDDDHHQLRIHEERAENSGTNQPLEVQFVEERPQGHGQFIPAPIDNNRNQWRFSHARFGGGNGTHRLQYIEGSPQGGDDDNQLQFAESEHQGNENLPQGTSGHDLGELEFHEETPQIPRVRPQRPPQSDRERPGRIPKDHEWKQGTCHRGNPRYPHGVCVIGMDRPRPGYVSQSLDWNVACDEEYPCGMGACIVDVRYPWNIPNAECH</sequence>
<dbReference type="PROSITE" id="PS51257">
    <property type="entry name" value="PROKAR_LIPOPROTEIN"/>
    <property type="match status" value="1"/>
</dbReference>
<evidence type="ECO:0000313" key="3">
    <source>
        <dbReference type="EMBL" id="RMZ48605.1"/>
    </source>
</evidence>
<feature type="signal peptide" evidence="2">
    <location>
        <begin position="1"/>
        <end position="21"/>
    </location>
</feature>
<organism evidence="3 4">
    <name type="scientific">Aspergillus flavus</name>
    <dbReference type="NCBI Taxonomy" id="5059"/>
    <lineage>
        <taxon>Eukaryota</taxon>
        <taxon>Fungi</taxon>
        <taxon>Dikarya</taxon>
        <taxon>Ascomycota</taxon>
        <taxon>Pezizomycotina</taxon>
        <taxon>Eurotiomycetes</taxon>
        <taxon>Eurotiomycetidae</taxon>
        <taxon>Eurotiales</taxon>
        <taxon>Aspergillaceae</taxon>
        <taxon>Aspergillus</taxon>
        <taxon>Aspergillus subgen. Circumdati</taxon>
    </lineage>
</organism>
<feature type="compositionally biased region" description="Basic and acidic residues" evidence="1">
    <location>
        <begin position="201"/>
        <end position="217"/>
    </location>
</feature>
<feature type="region of interest" description="Disordered" evidence="1">
    <location>
        <begin position="127"/>
        <end position="156"/>
    </location>
</feature>
<comment type="caution">
    <text evidence="3">The sequence shown here is derived from an EMBL/GenBank/DDBJ whole genome shotgun (WGS) entry which is preliminary data.</text>
</comment>
<feature type="region of interest" description="Disordered" evidence="1">
    <location>
        <begin position="59"/>
        <end position="79"/>
    </location>
</feature>
<proteinExistence type="predicted"/>
<accession>A0AB74CQ04</accession>
<evidence type="ECO:0000256" key="2">
    <source>
        <dbReference type="SAM" id="SignalP"/>
    </source>
</evidence>
<keyword evidence="2" id="KW-0732">Signal</keyword>
<dbReference type="Proteomes" id="UP000275480">
    <property type="component" value="Unassembled WGS sequence"/>
</dbReference>
<evidence type="ECO:0000313" key="4">
    <source>
        <dbReference type="Proteomes" id="UP000275480"/>
    </source>
</evidence>
<reference evidence="3 4" key="1">
    <citation type="submission" date="2018-07" db="EMBL/GenBank/DDBJ databases">
        <title>Identification of spontaneous genetic mutation associated with occurrence of a yellow conidial color mutant of Aspergillus flavus.</title>
        <authorList>
            <person name="Chang P.-K."/>
            <person name="Mack B.M."/>
            <person name="Scharfenstein L."/>
            <person name="Gilbert M.K."/>
        </authorList>
    </citation>
    <scope>NUCLEOTIDE SEQUENCE [LARGE SCALE GENOMIC DNA]</scope>
    <source>
        <strain evidence="3 4">CA14</strain>
    </source>
</reference>
<dbReference type="EMBL" id="QQZZ01000009">
    <property type="protein sequence ID" value="RMZ48605.1"/>
    <property type="molecule type" value="Genomic_DNA"/>
</dbReference>
<evidence type="ECO:0000256" key="1">
    <source>
        <dbReference type="SAM" id="MobiDB-lite"/>
    </source>
</evidence>
<protein>
    <recommendedName>
        <fullName evidence="5">Secreted protein</fullName>
    </recommendedName>
</protein>
<dbReference type="AlphaFoldDB" id="A0AB74CQ04"/>
<feature type="region of interest" description="Disordered" evidence="1">
    <location>
        <begin position="185"/>
        <end position="223"/>
    </location>
</feature>
<feature type="chain" id="PRO_5044503722" description="Secreted protein" evidence="2">
    <location>
        <begin position="22"/>
        <end position="282"/>
    </location>
</feature>
<gene>
    <name evidence="3" type="ORF">CA14_009384</name>
</gene>